<evidence type="ECO:0000313" key="11">
    <source>
        <dbReference type="Proteomes" id="UP001281656"/>
    </source>
</evidence>
<keyword evidence="7" id="KW-0449">Lipoprotein</keyword>
<dbReference type="RefSeq" id="WP_318797104.1">
    <property type="nucleotide sequence ID" value="NZ_JARUJP010000004.1"/>
</dbReference>
<keyword evidence="5" id="KW-0472">Membrane</keyword>
<evidence type="ECO:0000256" key="3">
    <source>
        <dbReference type="ARBA" id="ARBA00022544"/>
    </source>
</evidence>
<gene>
    <name evidence="10" type="ORF">P8V03_04775</name>
</gene>
<dbReference type="Proteomes" id="UP001281656">
    <property type="component" value="Unassembled WGS sequence"/>
</dbReference>
<dbReference type="NCBIfam" id="TIGR02887">
    <property type="entry name" value="spore_ger_x_C"/>
    <property type="match status" value="1"/>
</dbReference>
<protein>
    <submittedName>
        <fullName evidence="10">Ger(X)C family spore germination protein</fullName>
    </submittedName>
</protein>
<evidence type="ECO:0000256" key="4">
    <source>
        <dbReference type="ARBA" id="ARBA00022729"/>
    </source>
</evidence>
<keyword evidence="6" id="KW-0564">Palmitate</keyword>
<dbReference type="InterPro" id="IPR046953">
    <property type="entry name" value="Spore_GerAC-like_C"/>
</dbReference>
<dbReference type="PANTHER" id="PTHR35789:SF1">
    <property type="entry name" value="SPORE GERMINATION PROTEIN B3"/>
    <property type="match status" value="1"/>
</dbReference>
<evidence type="ECO:0000256" key="1">
    <source>
        <dbReference type="ARBA" id="ARBA00004635"/>
    </source>
</evidence>
<evidence type="ECO:0000256" key="2">
    <source>
        <dbReference type="ARBA" id="ARBA00007886"/>
    </source>
</evidence>
<comment type="similarity">
    <text evidence="2">Belongs to the GerABKC lipoprotein family.</text>
</comment>
<evidence type="ECO:0000256" key="6">
    <source>
        <dbReference type="ARBA" id="ARBA00023139"/>
    </source>
</evidence>
<keyword evidence="3" id="KW-0309">Germination</keyword>
<dbReference type="Pfam" id="PF25198">
    <property type="entry name" value="Spore_GerAC_N"/>
    <property type="match status" value="1"/>
</dbReference>
<sequence length="381" mass="43134">MIHMKKKRIKKTIILLILLLLPNLFTGCWDQQPIGRLKIDLTMGMDISPEKRLLITRSAPVYEEEISSKSEIITEEVNSPQRSREESRATSYNLTVGGKLQQILFSKELASIGISDLIEVSERDTESSPLAMVIVVDGSTKELLKKANEMKDKPAPGFYINRLIDNNIKRASIPETRVHNFCIAYFAPGIDPIVPRIKLESDENIGIKVMGSALFSGDKLVGEIDIRDTAILLAMMGEMRRSVYSFETSRSFLEGNRPKTASSFSINRTKRKIKVRMDNGIPKVDISLDMRGNVQEYRWGGIKDNKDKSELEKLVGDEITGICEKVLKYTQEVGSDPIGVGSMMRAKYGAQWKEDQWKENYKKTVFNVKVNYTIKHHGVIK</sequence>
<evidence type="ECO:0000256" key="7">
    <source>
        <dbReference type="ARBA" id="ARBA00023288"/>
    </source>
</evidence>
<evidence type="ECO:0000256" key="5">
    <source>
        <dbReference type="ARBA" id="ARBA00023136"/>
    </source>
</evidence>
<dbReference type="PROSITE" id="PS51257">
    <property type="entry name" value="PROKAR_LIPOPROTEIN"/>
    <property type="match status" value="1"/>
</dbReference>
<evidence type="ECO:0000259" key="9">
    <source>
        <dbReference type="Pfam" id="PF25198"/>
    </source>
</evidence>
<dbReference type="InterPro" id="IPR008844">
    <property type="entry name" value="Spore_GerAC-like"/>
</dbReference>
<name>A0ABU4JR82_9CLOT</name>
<dbReference type="Pfam" id="PF05504">
    <property type="entry name" value="Spore_GerAC"/>
    <property type="match status" value="1"/>
</dbReference>
<organism evidence="10 11">
    <name type="scientific">Clostridium tanneri</name>
    <dbReference type="NCBI Taxonomy" id="3037988"/>
    <lineage>
        <taxon>Bacteria</taxon>
        <taxon>Bacillati</taxon>
        <taxon>Bacillota</taxon>
        <taxon>Clostridia</taxon>
        <taxon>Eubacteriales</taxon>
        <taxon>Clostridiaceae</taxon>
        <taxon>Clostridium</taxon>
    </lineage>
</organism>
<keyword evidence="4" id="KW-0732">Signal</keyword>
<dbReference type="InterPro" id="IPR038501">
    <property type="entry name" value="Spore_GerAC_C_sf"/>
</dbReference>
<dbReference type="EMBL" id="JARUJP010000004">
    <property type="protein sequence ID" value="MDW8800466.1"/>
    <property type="molecule type" value="Genomic_DNA"/>
</dbReference>
<reference evidence="10 11" key="1">
    <citation type="submission" date="2023-04" db="EMBL/GenBank/DDBJ databases">
        <title>Clostridium tannerae sp. nov., isolated from the fecal material of an alpaca.</title>
        <authorList>
            <person name="Miller S."/>
            <person name="Hendry M."/>
            <person name="King J."/>
            <person name="Sankaranarayanan K."/>
            <person name="Lawson P.A."/>
        </authorList>
    </citation>
    <scope>NUCLEOTIDE SEQUENCE [LARGE SCALE GENOMIC DNA]</scope>
    <source>
        <strain evidence="10 11">A1-XYC3</strain>
    </source>
</reference>
<dbReference type="Gene3D" id="3.30.300.210">
    <property type="entry name" value="Nutrient germinant receptor protein C, domain 3"/>
    <property type="match status" value="1"/>
</dbReference>
<comment type="subcellular location">
    <subcellularLocation>
        <location evidence="1">Membrane</location>
        <topology evidence="1">Lipid-anchor</topology>
    </subcellularLocation>
</comment>
<proteinExistence type="inferred from homology"/>
<dbReference type="PANTHER" id="PTHR35789">
    <property type="entry name" value="SPORE GERMINATION PROTEIN B3"/>
    <property type="match status" value="1"/>
</dbReference>
<feature type="domain" description="Spore germination protein N-terminal" evidence="9">
    <location>
        <begin position="30"/>
        <end position="199"/>
    </location>
</feature>
<comment type="caution">
    <text evidence="10">The sequence shown here is derived from an EMBL/GenBank/DDBJ whole genome shotgun (WGS) entry which is preliminary data.</text>
</comment>
<accession>A0ABU4JR82</accession>
<evidence type="ECO:0000259" key="8">
    <source>
        <dbReference type="Pfam" id="PF05504"/>
    </source>
</evidence>
<keyword evidence="11" id="KW-1185">Reference proteome</keyword>
<evidence type="ECO:0000313" key="10">
    <source>
        <dbReference type="EMBL" id="MDW8800466.1"/>
    </source>
</evidence>
<feature type="domain" description="Spore germination GerAC-like C-terminal" evidence="8">
    <location>
        <begin position="210"/>
        <end position="378"/>
    </location>
</feature>
<dbReference type="InterPro" id="IPR057336">
    <property type="entry name" value="GerAC_N"/>
</dbReference>